<dbReference type="Pfam" id="PF12847">
    <property type="entry name" value="Methyltransf_18"/>
    <property type="match status" value="1"/>
</dbReference>
<dbReference type="GO" id="GO:0160105">
    <property type="term" value="F:tRNA (adenine(22)-N1)-methyltransferase activity"/>
    <property type="evidence" value="ECO:0007669"/>
    <property type="project" value="InterPro"/>
</dbReference>
<dbReference type="PANTHER" id="PTHR38451">
    <property type="entry name" value="TRNA (ADENINE(22)-N(1))-METHYLTRANSFERASE"/>
    <property type="match status" value="1"/>
</dbReference>
<dbReference type="SUPFAM" id="SSF53335">
    <property type="entry name" value="S-adenosyl-L-methionine-dependent methyltransferases"/>
    <property type="match status" value="1"/>
</dbReference>
<accession>A0A845LA19</accession>
<dbReference type="InterPro" id="IPR029063">
    <property type="entry name" value="SAM-dependent_MTases_sf"/>
</dbReference>
<dbReference type="PIRSF" id="PIRSF018637">
    <property type="entry name" value="TrmK"/>
    <property type="match status" value="1"/>
</dbReference>
<dbReference type="Gene3D" id="3.40.50.150">
    <property type="entry name" value="Vaccinia Virus protein VP39"/>
    <property type="match status" value="1"/>
</dbReference>
<evidence type="ECO:0000313" key="1">
    <source>
        <dbReference type="EMBL" id="MZP41780.1"/>
    </source>
</evidence>
<name>A0A845LA19_HELGE</name>
<evidence type="ECO:0008006" key="3">
    <source>
        <dbReference type="Google" id="ProtNLM"/>
    </source>
</evidence>
<dbReference type="RefSeq" id="WP_161260348.1">
    <property type="nucleotide sequence ID" value="NZ_JAFBDC010000001.1"/>
</dbReference>
<dbReference type="OrthoDB" id="5881184at2"/>
<proteinExistence type="predicted"/>
<dbReference type="AlphaFoldDB" id="A0A845LA19"/>
<keyword evidence="2" id="KW-1185">Reference proteome</keyword>
<gene>
    <name evidence="1" type="ORF">GTO89_01885</name>
</gene>
<dbReference type="Proteomes" id="UP000471031">
    <property type="component" value="Unassembled WGS sequence"/>
</dbReference>
<dbReference type="EMBL" id="WXEX01000001">
    <property type="protein sequence ID" value="MZP41780.1"/>
    <property type="molecule type" value="Genomic_DNA"/>
</dbReference>
<sequence>MELSPRLQRLAAAAPPGLPIADIGTDHAYIPVHLVKTGRIPSAVGVEVHPGPLEAARQHVAAYGVKDKIDIRAGDGLAPLQPGEVGAIVIAGMGGGTIQTILTEGDAAGKLAGVSRLILQPLEGAGELRRWLHHRGWRIVEEDLVAEGARIYEVIILEPSGADGSIREHAEHVATEHKLAMIGDPLMEMVKIREDVFGSETGETSEELFWDLGPLLLAQRHWLLSPVVEKRIERERRALAGIGQARQPDEAKMVKIKSRLAALERVRAWLSPVRA</sequence>
<dbReference type="PANTHER" id="PTHR38451:SF1">
    <property type="entry name" value="TRNA (ADENINE(22)-N(1))-METHYLTRANSFERASE"/>
    <property type="match status" value="1"/>
</dbReference>
<evidence type="ECO:0000313" key="2">
    <source>
        <dbReference type="Proteomes" id="UP000471031"/>
    </source>
</evidence>
<protein>
    <recommendedName>
        <fullName evidence="3">SAM-dependent methyltransferase</fullName>
    </recommendedName>
</protein>
<organism evidence="1 2">
    <name type="scientific">Heliomicrobium gestii</name>
    <name type="common">Heliobacterium gestii</name>
    <dbReference type="NCBI Taxonomy" id="2699"/>
    <lineage>
        <taxon>Bacteria</taxon>
        <taxon>Bacillati</taxon>
        <taxon>Bacillota</taxon>
        <taxon>Clostridia</taxon>
        <taxon>Eubacteriales</taxon>
        <taxon>Heliobacteriaceae</taxon>
        <taxon>Heliomicrobium</taxon>
    </lineage>
</organism>
<reference evidence="1 2" key="1">
    <citation type="submission" date="2020-01" db="EMBL/GenBank/DDBJ databases">
        <title>Whole genome sequence of Heliobacterium gestii DSM 11169.</title>
        <authorList>
            <person name="Kyndt J.A."/>
            <person name="Meyer T.E."/>
        </authorList>
    </citation>
    <scope>NUCLEOTIDE SEQUENCE [LARGE SCALE GENOMIC DNA]</scope>
    <source>
        <strain evidence="1 2">DSM 11169</strain>
    </source>
</reference>
<comment type="caution">
    <text evidence="1">The sequence shown here is derived from an EMBL/GenBank/DDBJ whole genome shotgun (WGS) entry which is preliminary data.</text>
</comment>
<dbReference type="InterPro" id="IPR006901">
    <property type="entry name" value="TrmK"/>
</dbReference>